<evidence type="ECO:0000256" key="14">
    <source>
        <dbReference type="HAMAP-Rule" id="MF_01849"/>
    </source>
</evidence>
<dbReference type="InterPro" id="IPR058240">
    <property type="entry name" value="rSAM_sf"/>
</dbReference>
<dbReference type="InterPro" id="IPR004383">
    <property type="entry name" value="rRNA_lsu_MTrfase_RlmN/Cfr"/>
</dbReference>
<keyword evidence="11 14" id="KW-0408">Iron</keyword>
<dbReference type="CDD" id="cd01335">
    <property type="entry name" value="Radical_SAM"/>
    <property type="match status" value="1"/>
</dbReference>
<keyword evidence="17" id="KW-1185">Reference proteome</keyword>
<evidence type="ECO:0000313" key="17">
    <source>
        <dbReference type="Proteomes" id="UP000298636"/>
    </source>
</evidence>
<organism evidence="16 17">
    <name type="scientific">Buchnera aphidicola</name>
    <name type="common">Stegophylla sp.</name>
    <dbReference type="NCBI Taxonomy" id="2315800"/>
    <lineage>
        <taxon>Bacteria</taxon>
        <taxon>Pseudomonadati</taxon>
        <taxon>Pseudomonadota</taxon>
        <taxon>Gammaproteobacteria</taxon>
        <taxon>Enterobacterales</taxon>
        <taxon>Erwiniaceae</taxon>
        <taxon>Buchnera</taxon>
    </lineage>
</organism>
<evidence type="ECO:0000256" key="1">
    <source>
        <dbReference type="ARBA" id="ARBA00004496"/>
    </source>
</evidence>
<dbReference type="FunFam" id="3.20.20.70:FF:000008">
    <property type="entry name" value="Dual-specificity RNA methyltransferase RlmN"/>
    <property type="match status" value="1"/>
</dbReference>
<feature type="active site" description="Proton acceptor" evidence="14">
    <location>
        <position position="92"/>
    </location>
</feature>
<feature type="domain" description="Radical SAM core" evidence="15">
    <location>
        <begin position="98"/>
        <end position="337"/>
    </location>
</feature>
<evidence type="ECO:0000256" key="7">
    <source>
        <dbReference type="ARBA" id="ARBA00022679"/>
    </source>
</evidence>
<feature type="binding site" evidence="14">
    <location>
        <position position="116"/>
    </location>
    <ligand>
        <name>[4Fe-4S] cluster</name>
        <dbReference type="ChEBI" id="CHEBI:49883"/>
        <note>4Fe-4S-S-AdoMet</note>
    </ligand>
</feature>
<dbReference type="GO" id="GO:0030488">
    <property type="term" value="P:tRNA methylation"/>
    <property type="evidence" value="ECO:0007669"/>
    <property type="project" value="UniProtKB-UniRule"/>
</dbReference>
<comment type="subcellular location">
    <subcellularLocation>
        <location evidence="1 14">Cytoplasm</location>
    </subcellularLocation>
</comment>
<keyword evidence="8 14" id="KW-0949">S-adenosyl-L-methionine</keyword>
<dbReference type="SFLD" id="SFLDF00275">
    <property type="entry name" value="adenosine_C2_methyltransferase"/>
    <property type="match status" value="1"/>
</dbReference>
<comment type="cofactor">
    <cofactor evidence="14">
        <name>[4Fe-4S] cluster</name>
        <dbReference type="ChEBI" id="CHEBI:49883"/>
    </cofactor>
    <text evidence="14">Binds 1 [4Fe-4S] cluster. The cluster is coordinated with 3 cysteines and an exchangeable S-adenosyl-L-methionine.</text>
</comment>
<evidence type="ECO:0000256" key="12">
    <source>
        <dbReference type="ARBA" id="ARBA00023014"/>
    </source>
</evidence>
<evidence type="ECO:0000256" key="8">
    <source>
        <dbReference type="ARBA" id="ARBA00022691"/>
    </source>
</evidence>
<comment type="function">
    <text evidence="14">Specifically methylates position 2 of adenine 2503 in 23S rRNA and position 2 of adenine 37 in tRNAs. m2A2503 modification seems to play a crucial role in the proofreading step occurring at the peptidyl transferase center and thus would serve to optimize ribosomal fidelity.</text>
</comment>
<dbReference type="SUPFAM" id="SSF102114">
    <property type="entry name" value="Radical SAM enzymes"/>
    <property type="match status" value="1"/>
</dbReference>
<dbReference type="GO" id="GO:0070475">
    <property type="term" value="P:rRNA base methylation"/>
    <property type="evidence" value="ECO:0007669"/>
    <property type="project" value="UniProtKB-UniRule"/>
</dbReference>
<dbReference type="InterPro" id="IPR040072">
    <property type="entry name" value="Methyltransferase_A"/>
</dbReference>
<comment type="miscellaneous">
    <text evidence="14">Reaction proceeds by a ping-pong mechanism involving intermediate methylation of a conserved cysteine residue.</text>
</comment>
<dbReference type="AlphaFoldDB" id="A0A4D6YAA0"/>
<evidence type="ECO:0000256" key="11">
    <source>
        <dbReference type="ARBA" id="ARBA00023004"/>
    </source>
</evidence>
<name>A0A4D6YAA0_9GAMM</name>
<evidence type="ECO:0000259" key="15">
    <source>
        <dbReference type="PROSITE" id="PS51918"/>
    </source>
</evidence>
<evidence type="ECO:0000313" key="16">
    <source>
        <dbReference type="EMBL" id="QCI26359.1"/>
    </source>
</evidence>
<dbReference type="EMBL" id="CP032998">
    <property type="protein sequence ID" value="QCI26359.1"/>
    <property type="molecule type" value="Genomic_DNA"/>
</dbReference>
<feature type="binding site" evidence="14">
    <location>
        <position position="297"/>
    </location>
    <ligand>
        <name>S-adenosyl-L-methionine</name>
        <dbReference type="ChEBI" id="CHEBI:59789"/>
    </ligand>
</feature>
<keyword evidence="3 14" id="KW-0004">4Fe-4S</keyword>
<dbReference type="InterPro" id="IPR027492">
    <property type="entry name" value="RNA_MTrfase_RlmN"/>
</dbReference>
<dbReference type="Gene3D" id="3.20.20.70">
    <property type="entry name" value="Aldolase class I"/>
    <property type="match status" value="1"/>
</dbReference>
<dbReference type="PANTHER" id="PTHR30544">
    <property type="entry name" value="23S RRNA METHYLTRANSFERASE"/>
    <property type="match status" value="1"/>
</dbReference>
<evidence type="ECO:0000256" key="9">
    <source>
        <dbReference type="ARBA" id="ARBA00022694"/>
    </source>
</evidence>
<feature type="binding site" evidence="14">
    <location>
        <position position="119"/>
    </location>
    <ligand>
        <name>[4Fe-4S] cluster</name>
        <dbReference type="ChEBI" id="CHEBI:49883"/>
        <note>4Fe-4S-S-AdoMet</note>
    </ligand>
</feature>
<feature type="active site" description="S-methylcysteine intermediate" evidence="14">
    <location>
        <position position="340"/>
    </location>
</feature>
<dbReference type="Pfam" id="PF21016">
    <property type="entry name" value="RlmN_N"/>
    <property type="match status" value="1"/>
</dbReference>
<dbReference type="InterPro" id="IPR007197">
    <property type="entry name" value="rSAM"/>
</dbReference>
<dbReference type="GO" id="GO:0046872">
    <property type="term" value="F:metal ion binding"/>
    <property type="evidence" value="ECO:0007669"/>
    <property type="project" value="UniProtKB-KW"/>
</dbReference>
<dbReference type="Proteomes" id="UP000298636">
    <property type="component" value="Chromosome"/>
</dbReference>
<dbReference type="GO" id="GO:0005737">
    <property type="term" value="C:cytoplasm"/>
    <property type="evidence" value="ECO:0007669"/>
    <property type="project" value="UniProtKB-SubCell"/>
</dbReference>
<keyword evidence="4 14" id="KW-0963">Cytoplasm</keyword>
<feature type="binding site" evidence="14">
    <location>
        <begin position="164"/>
        <end position="165"/>
    </location>
    <ligand>
        <name>S-adenosyl-L-methionine</name>
        <dbReference type="ChEBI" id="CHEBI:59789"/>
    </ligand>
</feature>
<keyword evidence="6 14" id="KW-0489">Methyltransferase</keyword>
<reference evidence="16 17" key="1">
    <citation type="submission" date="2018-10" db="EMBL/GenBank/DDBJ databases">
        <title>Comparative functional genomics of the obligate endosymbiont Buchnera aphidicola.</title>
        <authorList>
            <person name="Chong R.A."/>
        </authorList>
    </citation>
    <scope>NUCLEOTIDE SEQUENCE [LARGE SCALE GENOMIC DNA]</scope>
    <source>
        <strain evidence="16 17">Ssp</strain>
    </source>
</reference>
<dbReference type="Pfam" id="PF04055">
    <property type="entry name" value="Radical_SAM"/>
    <property type="match status" value="1"/>
</dbReference>
<dbReference type="PANTHER" id="PTHR30544:SF5">
    <property type="entry name" value="RADICAL SAM CORE DOMAIN-CONTAINING PROTEIN"/>
    <property type="match status" value="1"/>
</dbReference>
<dbReference type="GO" id="GO:0019843">
    <property type="term" value="F:rRNA binding"/>
    <property type="evidence" value="ECO:0007669"/>
    <property type="project" value="UniProtKB-UniRule"/>
</dbReference>
<keyword evidence="7 14" id="KW-0808">Transferase</keyword>
<feature type="binding site" evidence="14">
    <location>
        <position position="112"/>
    </location>
    <ligand>
        <name>[4Fe-4S] cluster</name>
        <dbReference type="ChEBI" id="CHEBI:49883"/>
        <note>4Fe-4S-S-AdoMet</note>
    </ligand>
</feature>
<feature type="binding site" evidence="14">
    <location>
        <begin position="218"/>
        <end position="220"/>
    </location>
    <ligand>
        <name>S-adenosyl-L-methionine</name>
        <dbReference type="ChEBI" id="CHEBI:59789"/>
    </ligand>
</feature>
<dbReference type="InterPro" id="IPR048641">
    <property type="entry name" value="RlmN_N"/>
</dbReference>
<dbReference type="SFLD" id="SFLDS00029">
    <property type="entry name" value="Radical_SAM"/>
    <property type="match status" value="1"/>
</dbReference>
<evidence type="ECO:0000256" key="3">
    <source>
        <dbReference type="ARBA" id="ARBA00022485"/>
    </source>
</evidence>
<dbReference type="PIRSF" id="PIRSF006004">
    <property type="entry name" value="CHP00048"/>
    <property type="match status" value="1"/>
</dbReference>
<dbReference type="NCBIfam" id="TIGR00048">
    <property type="entry name" value="rRNA_mod_RlmN"/>
    <property type="match status" value="1"/>
</dbReference>
<proteinExistence type="inferred from homology"/>
<protein>
    <recommendedName>
        <fullName evidence="14">Dual-specificity RNA methyltransferase RlmN</fullName>
        <ecNumber evidence="14">2.1.1.192</ecNumber>
    </recommendedName>
    <alternativeName>
        <fullName evidence="14">23S rRNA (adenine(2503)-C(2))-methyltransferase</fullName>
    </alternativeName>
    <alternativeName>
        <fullName evidence="14">23S rRNA m2A2503 methyltransferase</fullName>
    </alternativeName>
    <alternativeName>
        <fullName evidence="14">Ribosomal RNA large subunit methyltransferase N</fullName>
    </alternativeName>
    <alternativeName>
        <fullName evidence="14">tRNA (adenine(37)-C(2))-methyltransferase</fullName>
    </alternativeName>
    <alternativeName>
        <fullName evidence="14">tRNA m2A37 methyltransferase</fullName>
    </alternativeName>
</protein>
<evidence type="ECO:0000256" key="6">
    <source>
        <dbReference type="ARBA" id="ARBA00022603"/>
    </source>
</evidence>
<keyword evidence="10 14" id="KW-0479">Metal-binding</keyword>
<keyword evidence="12 14" id="KW-0411">Iron-sulfur</keyword>
<evidence type="ECO:0000256" key="4">
    <source>
        <dbReference type="ARBA" id="ARBA00022490"/>
    </source>
</evidence>
<gene>
    <name evidence="14 16" type="primary">rlmN</name>
    <name evidence="16" type="ORF">D9V79_00905</name>
</gene>
<dbReference type="SFLD" id="SFLDG01062">
    <property type="entry name" value="methyltransferase_(Class_A)"/>
    <property type="match status" value="1"/>
</dbReference>
<dbReference type="GO" id="GO:0051539">
    <property type="term" value="F:4 iron, 4 sulfur cluster binding"/>
    <property type="evidence" value="ECO:0007669"/>
    <property type="project" value="UniProtKB-UniRule"/>
</dbReference>
<comment type="catalytic activity">
    <reaction evidence="14">
        <text>adenosine(37) in tRNA + 2 reduced [2Fe-2S]-[ferredoxin] + 2 S-adenosyl-L-methionine = 2-methyladenosine(37) in tRNA + 5'-deoxyadenosine + L-methionine + 2 oxidized [2Fe-2S]-[ferredoxin] + S-adenosyl-L-homocysteine</text>
        <dbReference type="Rhea" id="RHEA:43332"/>
        <dbReference type="Rhea" id="RHEA-COMP:10000"/>
        <dbReference type="Rhea" id="RHEA-COMP:10001"/>
        <dbReference type="Rhea" id="RHEA-COMP:10162"/>
        <dbReference type="Rhea" id="RHEA-COMP:10485"/>
        <dbReference type="ChEBI" id="CHEBI:17319"/>
        <dbReference type="ChEBI" id="CHEBI:33737"/>
        <dbReference type="ChEBI" id="CHEBI:33738"/>
        <dbReference type="ChEBI" id="CHEBI:57844"/>
        <dbReference type="ChEBI" id="CHEBI:57856"/>
        <dbReference type="ChEBI" id="CHEBI:59789"/>
        <dbReference type="ChEBI" id="CHEBI:74411"/>
        <dbReference type="ChEBI" id="CHEBI:74497"/>
        <dbReference type="EC" id="2.1.1.192"/>
    </reaction>
</comment>
<dbReference type="HAMAP" id="MF_01849">
    <property type="entry name" value="RNA_methyltr_RlmN"/>
    <property type="match status" value="1"/>
</dbReference>
<feature type="binding site" evidence="14">
    <location>
        <position position="196"/>
    </location>
    <ligand>
        <name>S-adenosyl-L-methionine</name>
        <dbReference type="ChEBI" id="CHEBI:59789"/>
    </ligand>
</feature>
<comment type="caution">
    <text evidence="14">Lacks conserved residue(s) required for the propagation of feature annotation.</text>
</comment>
<dbReference type="Gene3D" id="1.10.150.530">
    <property type="match status" value="1"/>
</dbReference>
<evidence type="ECO:0000256" key="13">
    <source>
        <dbReference type="ARBA" id="ARBA00023157"/>
    </source>
</evidence>
<keyword evidence="9 14" id="KW-0819">tRNA processing</keyword>
<accession>A0A4D6YAA0</accession>
<comment type="similarity">
    <text evidence="2 14">Belongs to the radical SAM superfamily. RlmN family.</text>
</comment>
<sequence length="349" mass="40075">MCNKINLLNFDRCKMKNFFCSIGEKTFSSDQVMMWIYHNFCHDFNKMTNISIKLRKKLQNMSIIKFPKFVKQYNSIDGTIKWLVNVDNQIIETVYIPEKKRGTLCISSQVGCILNCHFCATGQQKFIRNLLVSEIIGQVWMAKKKINEMKNYPKITNIVMMGMGEPLLNLNNVVVALKIMSDNLGFNISKKKITISTSGIIPALQKLPNMIDVKLALSLHAPNDIVRNQIMPINKKYNIISLLKTVSKFLKKSKVNKKGITIEYVMLHQINDTLFHAQELIKILQHVPNKINLIPWNNFQNSKFLCSTSIQIEKFSNFLINKGFLTTIRKPRGQDIRAACGQLTGIIVK</sequence>
<dbReference type="GO" id="GO:0002935">
    <property type="term" value="F:tRNA (adenine(37)-C2)-methyltransferase activity"/>
    <property type="evidence" value="ECO:0007669"/>
    <property type="project" value="UniProtKB-UniRule"/>
</dbReference>
<comment type="catalytic activity">
    <reaction evidence="14">
        <text>adenosine(2503) in 23S rRNA + 2 reduced [2Fe-2S]-[ferredoxin] + 2 S-adenosyl-L-methionine = 2-methyladenosine(2503) in 23S rRNA + 5'-deoxyadenosine + L-methionine + 2 oxidized [2Fe-2S]-[ferredoxin] + S-adenosyl-L-homocysteine</text>
        <dbReference type="Rhea" id="RHEA:42916"/>
        <dbReference type="Rhea" id="RHEA-COMP:10000"/>
        <dbReference type="Rhea" id="RHEA-COMP:10001"/>
        <dbReference type="Rhea" id="RHEA-COMP:10152"/>
        <dbReference type="Rhea" id="RHEA-COMP:10282"/>
        <dbReference type="ChEBI" id="CHEBI:17319"/>
        <dbReference type="ChEBI" id="CHEBI:33737"/>
        <dbReference type="ChEBI" id="CHEBI:33738"/>
        <dbReference type="ChEBI" id="CHEBI:57844"/>
        <dbReference type="ChEBI" id="CHEBI:57856"/>
        <dbReference type="ChEBI" id="CHEBI:59789"/>
        <dbReference type="ChEBI" id="CHEBI:74411"/>
        <dbReference type="ChEBI" id="CHEBI:74497"/>
        <dbReference type="EC" id="2.1.1.192"/>
    </reaction>
</comment>
<evidence type="ECO:0000256" key="5">
    <source>
        <dbReference type="ARBA" id="ARBA00022552"/>
    </source>
</evidence>
<dbReference type="OrthoDB" id="9793973at2"/>
<evidence type="ECO:0000256" key="2">
    <source>
        <dbReference type="ARBA" id="ARBA00007544"/>
    </source>
</evidence>
<dbReference type="InterPro" id="IPR013785">
    <property type="entry name" value="Aldolase_TIM"/>
</dbReference>
<dbReference type="PROSITE" id="PS51918">
    <property type="entry name" value="RADICAL_SAM"/>
    <property type="match status" value="1"/>
</dbReference>
<dbReference type="EC" id="2.1.1.192" evidence="14"/>
<evidence type="ECO:0000256" key="10">
    <source>
        <dbReference type="ARBA" id="ARBA00022723"/>
    </source>
</evidence>
<keyword evidence="5 14" id="KW-0698">rRNA processing</keyword>
<dbReference type="GO" id="GO:0000049">
    <property type="term" value="F:tRNA binding"/>
    <property type="evidence" value="ECO:0007669"/>
    <property type="project" value="UniProtKB-UniRule"/>
</dbReference>
<dbReference type="GO" id="GO:0070040">
    <property type="term" value="F:rRNA (adenine(2503)-C2-)-methyltransferase activity"/>
    <property type="evidence" value="ECO:0007669"/>
    <property type="project" value="UniProtKB-UniRule"/>
</dbReference>
<dbReference type="RefSeq" id="WP_158351782.1">
    <property type="nucleotide sequence ID" value="NZ_CP032998.1"/>
</dbReference>
<keyword evidence="13 14" id="KW-1015">Disulfide bond</keyword>